<reference evidence="3" key="2">
    <citation type="submission" date="2017-01" db="EMBL/GenBank/DDBJ databases">
        <title>Genome sequencing and annotation of Geobacillus sp. 1017, a Hydrocarbon-Oxidizing Thermophilic Bacterium Isolated from a Heavy Oil Reservoir (China).</title>
        <authorList>
            <person name="Kadnikov V.V."/>
            <person name="Mardanov A.V."/>
            <person name="Poltaraus A.B."/>
            <person name="Sokolova D.S."/>
            <person name="Semenova E.M."/>
            <person name="Ravin N.V."/>
            <person name="Tourova T.P."/>
            <person name="Nazina T.N."/>
        </authorList>
    </citation>
    <scope>NUCLEOTIDE SEQUENCE [LARGE SCALE GENOMIC DNA]</scope>
    <source>
        <strain evidence="3">1017</strain>
    </source>
</reference>
<organism evidence="2 3">
    <name type="scientific">Geobacillus proteiniphilus</name>
    <dbReference type="NCBI Taxonomy" id="860353"/>
    <lineage>
        <taxon>Bacteria</taxon>
        <taxon>Bacillati</taxon>
        <taxon>Bacillota</taxon>
        <taxon>Bacilli</taxon>
        <taxon>Bacillales</taxon>
        <taxon>Anoxybacillaceae</taxon>
        <taxon>Geobacillus</taxon>
    </lineage>
</organism>
<evidence type="ECO:0000256" key="1">
    <source>
        <dbReference type="SAM" id="MobiDB-lite"/>
    </source>
</evidence>
<feature type="region of interest" description="Disordered" evidence="1">
    <location>
        <begin position="25"/>
        <end position="45"/>
    </location>
</feature>
<comment type="caution">
    <text evidence="2">The sequence shown here is derived from an EMBL/GenBank/DDBJ whole genome shotgun (WGS) entry which is preliminary data.</text>
</comment>
<reference evidence="2 3" key="1">
    <citation type="submission" date="2016-11" db="EMBL/GenBank/DDBJ databases">
        <authorList>
            <person name="Kadnikov V."/>
            <person name="Nazina T."/>
        </authorList>
    </citation>
    <scope>NUCLEOTIDE SEQUENCE [LARGE SCALE GENOMIC DNA]</scope>
    <source>
        <strain evidence="2 3">1017</strain>
    </source>
</reference>
<dbReference type="EMBL" id="MQMG01000007">
    <property type="protein sequence ID" value="OKO95490.1"/>
    <property type="molecule type" value="Genomic_DNA"/>
</dbReference>
<dbReference type="AlphaFoldDB" id="A0A1Q5T5J7"/>
<evidence type="ECO:0000313" key="3">
    <source>
        <dbReference type="Proteomes" id="UP000186030"/>
    </source>
</evidence>
<sequence length="45" mass="4649">MVIAGTGHASGGLYNLVKLSGNGMTGPFSHQRRRGIVDHGMPGTL</sequence>
<dbReference type="Proteomes" id="UP000186030">
    <property type="component" value="Unassembled WGS sequence"/>
</dbReference>
<protein>
    <submittedName>
        <fullName evidence="2">Uncharacterized protein</fullName>
    </submittedName>
</protein>
<name>A0A1Q5T5J7_9BACL</name>
<evidence type="ECO:0000313" key="2">
    <source>
        <dbReference type="EMBL" id="OKO95490.1"/>
    </source>
</evidence>
<proteinExistence type="predicted"/>
<gene>
    <name evidence="2" type="ORF">BRO54_0925</name>
</gene>
<accession>A0A1Q5T5J7</accession>